<feature type="compositionally biased region" description="Acidic residues" evidence="1">
    <location>
        <begin position="206"/>
        <end position="220"/>
    </location>
</feature>
<name>A0A5M6C6B4_9TREE</name>
<feature type="region of interest" description="Disordered" evidence="1">
    <location>
        <begin position="1"/>
        <end position="301"/>
    </location>
</feature>
<feature type="compositionally biased region" description="Basic and acidic residues" evidence="1">
    <location>
        <begin position="176"/>
        <end position="192"/>
    </location>
</feature>
<dbReference type="GeneID" id="43587515"/>
<feature type="compositionally biased region" description="Low complexity" evidence="1">
    <location>
        <begin position="163"/>
        <end position="175"/>
    </location>
</feature>
<reference evidence="2" key="1">
    <citation type="submission" date="2017-08" db="EMBL/GenBank/DDBJ databases">
        <authorList>
            <person name="Cuomo C."/>
            <person name="Billmyre B."/>
            <person name="Heitman J."/>
        </authorList>
    </citation>
    <scope>NUCLEOTIDE SEQUENCE</scope>
    <source>
        <strain evidence="2">CBS 12478</strain>
    </source>
</reference>
<sequence>MPLARSTPAGPSNSNGTVLPASTVPRGIRAPPPATTSEAGPSRPKKNRTKKTESQSNKENPPQARPSRAAKTNGLRTLAKLYQDYPVDDNSNENVDQPYQGATGGASDDDDDDENDAAVGDESYSEEAESDVGVPPKRQKTSKGTVAVAAGTTPSHPAPTVPSSKASTSNKISSKARTDPKVKKVKGKEKVNIAEGDENVMVVDQEGSEDDAGTEDDDAVDSGMDWMPNLPSTIEPSMLERPPRSRSILARHDLHRPLTQILRTGPLSAYKRPSNQEMDHESDMGESGRNVEESSVGSFIV</sequence>
<accession>A0A5M6C6B4</accession>
<feature type="compositionally biased region" description="Acidic residues" evidence="1">
    <location>
        <begin position="107"/>
        <end position="116"/>
    </location>
</feature>
<evidence type="ECO:0000313" key="3">
    <source>
        <dbReference type="Proteomes" id="UP000322225"/>
    </source>
</evidence>
<dbReference type="RefSeq" id="XP_031862250.1">
    <property type="nucleotide sequence ID" value="XM_032003392.1"/>
</dbReference>
<organism evidence="2 3">
    <name type="scientific">Kwoniella shandongensis</name>
    <dbReference type="NCBI Taxonomy" id="1734106"/>
    <lineage>
        <taxon>Eukaryota</taxon>
        <taxon>Fungi</taxon>
        <taxon>Dikarya</taxon>
        <taxon>Basidiomycota</taxon>
        <taxon>Agaricomycotina</taxon>
        <taxon>Tremellomycetes</taxon>
        <taxon>Tremellales</taxon>
        <taxon>Cryptococcaceae</taxon>
        <taxon>Kwoniella</taxon>
    </lineage>
</organism>
<dbReference type="AlphaFoldDB" id="A0A5M6C6B4"/>
<gene>
    <name evidence="2" type="ORF">CI109_105494</name>
</gene>
<dbReference type="Proteomes" id="UP000322225">
    <property type="component" value="Chromosome 10"/>
</dbReference>
<dbReference type="KEGG" id="ksn:43587515"/>
<keyword evidence="3" id="KW-1185">Reference proteome</keyword>
<protein>
    <submittedName>
        <fullName evidence="2">Uncharacterized protein</fullName>
    </submittedName>
</protein>
<proteinExistence type="predicted"/>
<evidence type="ECO:0000256" key="1">
    <source>
        <dbReference type="SAM" id="MobiDB-lite"/>
    </source>
</evidence>
<dbReference type="EMBL" id="CP144060">
    <property type="protein sequence ID" value="WWD21013.1"/>
    <property type="molecule type" value="Genomic_DNA"/>
</dbReference>
<reference evidence="2" key="2">
    <citation type="submission" date="2024-01" db="EMBL/GenBank/DDBJ databases">
        <title>Comparative genomics of Cryptococcus and Kwoniella reveals pathogenesis evolution and contrasting modes of karyotype evolution via chromosome fusion or intercentromeric recombination.</title>
        <authorList>
            <person name="Coelho M.A."/>
            <person name="David-Palma M."/>
            <person name="Shea T."/>
            <person name="Bowers K."/>
            <person name="McGinley-Smith S."/>
            <person name="Mohammad A.W."/>
            <person name="Gnirke A."/>
            <person name="Yurkov A.M."/>
            <person name="Nowrousian M."/>
            <person name="Sun S."/>
            <person name="Cuomo C.A."/>
            <person name="Heitman J."/>
        </authorList>
    </citation>
    <scope>NUCLEOTIDE SEQUENCE</scope>
    <source>
        <strain evidence="2">CBS 12478</strain>
    </source>
</reference>
<evidence type="ECO:0000313" key="2">
    <source>
        <dbReference type="EMBL" id="WWD21013.1"/>
    </source>
</evidence>